<gene>
    <name evidence="1" type="ORF">SDC9_177973</name>
</gene>
<comment type="caution">
    <text evidence="1">The sequence shown here is derived from an EMBL/GenBank/DDBJ whole genome shotgun (WGS) entry which is preliminary data.</text>
</comment>
<evidence type="ECO:0000313" key="1">
    <source>
        <dbReference type="EMBL" id="MPN30502.1"/>
    </source>
</evidence>
<protein>
    <submittedName>
        <fullName evidence="1">Uncharacterized protein</fullName>
    </submittedName>
</protein>
<dbReference type="AlphaFoldDB" id="A0A645GWS9"/>
<reference evidence="1" key="1">
    <citation type="submission" date="2019-08" db="EMBL/GenBank/DDBJ databases">
        <authorList>
            <person name="Kucharzyk K."/>
            <person name="Murdoch R.W."/>
            <person name="Higgins S."/>
            <person name="Loffler F."/>
        </authorList>
    </citation>
    <scope>NUCLEOTIDE SEQUENCE</scope>
</reference>
<name>A0A645GWS9_9ZZZZ</name>
<organism evidence="1">
    <name type="scientific">bioreactor metagenome</name>
    <dbReference type="NCBI Taxonomy" id="1076179"/>
    <lineage>
        <taxon>unclassified sequences</taxon>
        <taxon>metagenomes</taxon>
        <taxon>ecological metagenomes</taxon>
    </lineage>
</organism>
<accession>A0A645GWS9</accession>
<dbReference type="EMBL" id="VSSQ01081639">
    <property type="protein sequence ID" value="MPN30502.1"/>
    <property type="molecule type" value="Genomic_DNA"/>
</dbReference>
<proteinExistence type="predicted"/>
<sequence>MGYATAFNKNKYILSPVLFNNIYKGALGEVAGKFILEKELGVRLNEIEDENRFEFFDFEISKDVYVDFKHWKFNYTEENSREKAKKEIESKLNQINGKKVYIINIISDGKFSIHKQRDGKIIEIPFLINSSGEVNYEALRVLEGEFQNDNYK</sequence>